<keyword evidence="4" id="KW-0539">Nucleus</keyword>
<dbReference type="PANTHER" id="PTHR19853:SF0">
    <property type="entry name" value="WD REPEAT-CONTAINING PROTEIN 3"/>
    <property type="match status" value="1"/>
</dbReference>
<keyword evidence="10" id="KW-1185">Reference proteome</keyword>
<organism evidence="8 10">
    <name type="scientific">Plasmodiophora brassicae</name>
    <name type="common">Clubroot disease agent</name>
    <dbReference type="NCBI Taxonomy" id="37360"/>
    <lineage>
        <taxon>Eukaryota</taxon>
        <taxon>Sar</taxon>
        <taxon>Rhizaria</taxon>
        <taxon>Endomyxa</taxon>
        <taxon>Phytomyxea</taxon>
        <taxon>Plasmodiophorida</taxon>
        <taxon>Plasmodiophoridae</taxon>
        <taxon>Plasmodiophora</taxon>
    </lineage>
</organism>
<dbReference type="PROSITE" id="PS50231">
    <property type="entry name" value="RICIN_B_LECTIN"/>
    <property type="match status" value="1"/>
</dbReference>
<dbReference type="Gene3D" id="2.130.10.10">
    <property type="entry name" value="YVTN repeat-like/Quinoprotein amine dehydrogenase"/>
    <property type="match status" value="4"/>
</dbReference>
<evidence type="ECO:0000313" key="8">
    <source>
        <dbReference type="EMBL" id="CEP02195.1"/>
    </source>
</evidence>
<dbReference type="Pfam" id="PF25173">
    <property type="entry name" value="Beta-prop_WDR3_1st"/>
    <property type="match status" value="1"/>
</dbReference>
<dbReference type="InterPro" id="IPR015943">
    <property type="entry name" value="WD40/YVTN_repeat-like_dom_sf"/>
</dbReference>
<reference evidence="9 11" key="2">
    <citation type="submission" date="2018-03" db="EMBL/GenBank/DDBJ databases">
        <authorList>
            <person name="Fogelqvist J."/>
        </authorList>
    </citation>
    <scope>NUCLEOTIDE SEQUENCE [LARGE SCALE GENOMIC DNA]</scope>
</reference>
<dbReference type="GO" id="GO:0034388">
    <property type="term" value="C:Pwp2p-containing subcomplex of 90S preribosome"/>
    <property type="evidence" value="ECO:0007669"/>
    <property type="project" value="TreeGrafter"/>
</dbReference>
<evidence type="ECO:0000256" key="3">
    <source>
        <dbReference type="ARBA" id="ARBA00022737"/>
    </source>
</evidence>
<dbReference type="AlphaFoldDB" id="A0A0G4J3R8"/>
<dbReference type="PROSITE" id="PS00678">
    <property type="entry name" value="WD_REPEATS_1"/>
    <property type="match status" value="1"/>
</dbReference>
<feature type="repeat" description="WD" evidence="6">
    <location>
        <begin position="582"/>
        <end position="623"/>
    </location>
</feature>
<feature type="repeat" description="WD" evidence="6">
    <location>
        <begin position="355"/>
        <end position="395"/>
    </location>
</feature>
<dbReference type="OMA" id="MNIPLTC"/>
<dbReference type="PROSITE" id="PS50294">
    <property type="entry name" value="WD_REPEATS_REGION"/>
    <property type="match status" value="6"/>
</dbReference>
<reference evidence="8 10" key="1">
    <citation type="submission" date="2015-02" db="EMBL/GenBank/DDBJ databases">
        <authorList>
            <person name="Chooi Y.-H."/>
        </authorList>
    </citation>
    <scope>NUCLEOTIDE SEQUENCE [LARGE SCALE GENOMIC DNA]</scope>
    <source>
        <strain evidence="8">E3</strain>
    </source>
</reference>
<feature type="repeat" description="WD" evidence="6">
    <location>
        <begin position="185"/>
        <end position="218"/>
    </location>
</feature>
<keyword evidence="3" id="KW-0677">Repeat</keyword>
<dbReference type="STRING" id="37360.A0A0G4J3R8"/>
<dbReference type="SUPFAM" id="SSF50978">
    <property type="entry name" value="WD40 repeat-like"/>
    <property type="match status" value="1"/>
</dbReference>
<dbReference type="InterPro" id="IPR019775">
    <property type="entry name" value="WD40_repeat_CS"/>
</dbReference>
<dbReference type="Pfam" id="PF04003">
    <property type="entry name" value="Utp12"/>
    <property type="match status" value="1"/>
</dbReference>
<dbReference type="CDD" id="cd00200">
    <property type="entry name" value="WD40"/>
    <property type="match status" value="2"/>
</dbReference>
<dbReference type="GO" id="GO:0032040">
    <property type="term" value="C:small-subunit processome"/>
    <property type="evidence" value="ECO:0007669"/>
    <property type="project" value="TreeGrafter"/>
</dbReference>
<dbReference type="GO" id="GO:0030490">
    <property type="term" value="P:maturation of SSU-rRNA"/>
    <property type="evidence" value="ECO:0007669"/>
    <property type="project" value="TreeGrafter"/>
</dbReference>
<dbReference type="OrthoDB" id="407922at2759"/>
<gene>
    <name evidence="8" type="ORF">PBRA_002460</name>
    <name evidence="9" type="ORF">PLBR_LOCUS834</name>
</gene>
<feature type="domain" description="Small-subunit processome Utp12" evidence="7">
    <location>
        <begin position="760"/>
        <end position="859"/>
    </location>
</feature>
<dbReference type="Proteomes" id="UP000290189">
    <property type="component" value="Unassembled WGS sequence"/>
</dbReference>
<geneLocation type="mitochondrion" evidence="9"/>
<feature type="repeat" description="WD" evidence="6">
    <location>
        <begin position="540"/>
        <end position="581"/>
    </location>
</feature>
<evidence type="ECO:0000313" key="10">
    <source>
        <dbReference type="Proteomes" id="UP000039324"/>
    </source>
</evidence>
<dbReference type="InterPro" id="IPR020472">
    <property type="entry name" value="WD40_PAC1"/>
</dbReference>
<dbReference type="EMBL" id="OVEO01000001">
    <property type="protein sequence ID" value="SPQ93619.1"/>
    <property type="molecule type" value="Genomic_DNA"/>
</dbReference>
<evidence type="ECO:0000259" key="7">
    <source>
        <dbReference type="Pfam" id="PF04003"/>
    </source>
</evidence>
<proteinExistence type="inferred from homology"/>
<dbReference type="PANTHER" id="PTHR19853">
    <property type="entry name" value="WD REPEAT CONTAINING PROTEIN 3 WDR3"/>
    <property type="match status" value="1"/>
</dbReference>
<dbReference type="InterPro" id="IPR011047">
    <property type="entry name" value="Quinoprotein_ADH-like_sf"/>
</dbReference>
<dbReference type="FunFam" id="2.130.10.10:FF:000157">
    <property type="entry name" value="WD repeat domain 3"/>
    <property type="match status" value="1"/>
</dbReference>
<feature type="repeat" description="WD" evidence="6">
    <location>
        <begin position="144"/>
        <end position="184"/>
    </location>
</feature>
<dbReference type="EMBL" id="CDSF01000122">
    <property type="protein sequence ID" value="CEP02195.1"/>
    <property type="molecule type" value="Genomic_DNA"/>
</dbReference>
<name>A0A0G4J3R8_PLABS</name>
<evidence type="ECO:0000256" key="6">
    <source>
        <dbReference type="PROSITE-ProRule" id="PRU00221"/>
    </source>
</evidence>
<feature type="repeat" description="WD" evidence="6">
    <location>
        <begin position="624"/>
        <end position="656"/>
    </location>
</feature>
<feature type="repeat" description="WD" evidence="6">
    <location>
        <begin position="436"/>
        <end position="467"/>
    </location>
</feature>
<evidence type="ECO:0000256" key="1">
    <source>
        <dbReference type="ARBA" id="ARBA00004604"/>
    </source>
</evidence>
<evidence type="ECO:0000256" key="2">
    <source>
        <dbReference type="ARBA" id="ARBA00022574"/>
    </source>
</evidence>
<dbReference type="InterPro" id="IPR036322">
    <property type="entry name" value="WD40_repeat_dom_sf"/>
</dbReference>
<feature type="repeat" description="WD" evidence="6">
    <location>
        <begin position="102"/>
        <end position="135"/>
    </location>
</feature>
<protein>
    <recommendedName>
        <fullName evidence="7">Small-subunit processome Utp12 domain-containing protein</fullName>
    </recommendedName>
</protein>
<dbReference type="SUPFAM" id="SSF50998">
    <property type="entry name" value="Quinoprotein alcohol dehydrogenase-like"/>
    <property type="match status" value="1"/>
</dbReference>
<dbReference type="Proteomes" id="UP000039324">
    <property type="component" value="Unassembled WGS sequence"/>
</dbReference>
<evidence type="ECO:0000256" key="4">
    <source>
        <dbReference type="ARBA" id="ARBA00023242"/>
    </source>
</evidence>
<dbReference type="InterPro" id="IPR051570">
    <property type="entry name" value="TBC1_cilium_biogenesis"/>
</dbReference>
<dbReference type="PRINTS" id="PR00320">
    <property type="entry name" value="GPROTEINBRPT"/>
</dbReference>
<dbReference type="Pfam" id="PF25172">
    <property type="entry name" value="Beta-prop_WDR3_2nd"/>
    <property type="match status" value="1"/>
</dbReference>
<comment type="subcellular location">
    <subcellularLocation>
        <location evidence="1">Nucleus</location>
        <location evidence="1">Nucleolus</location>
    </subcellularLocation>
</comment>
<sequence length="881" mass="96964">MVKAYLRYEQSSSFGVVYSPTSDVVFDVSGRLVLSGSLESLQVWNVKQGALVTSMSPERTSKERPISVTRIAVGPDGAAAAGYSDGSIRLWNTADSTCIVTLNGHRGAVSALRFNKDGSRLASGSNDTDIIMWDVIAQAGLFRLRGHIDAVTDVCFVGDNTLLSSSKDTFVKRWQLTTQHCAQTLVGHHAEVWSLDVDGNGQFLVTGSTDAELRLWSIPDPNADIVLLGAIPRSDKTRVNRIRFSAGGSRLLVQGTGNHLELFRARTQDEIKKKVQRRQRRLREKGNTAGADEVTVQAADYLESQRVVRTEDKQRSFSASGDRLAVGLADNSIAVFDVSGDGTDEISKPVHVIDEAGHRSGVRAVCLSRDDTMIASASRGSVKVWNLATQRCVRTLPSGYGLCIAFVPGDQHVLVGTKTGHLELYSLGSAQLLQRIEAHSGALWSIDVHPSGRGFVTGGADHDLKFWIFELIDKADADGEPTSSRKRTRTLGAVHSRTLRLDEDVLFVKFSPDGRYVAVAMLDATIRVFHEDSLKFYLSLYGHRLPALCMDISSDGTLLCSAGADKSLKIWGLDFGDCHKSLLAHDDSVMAVKFVPGTHYVFTASKDKQIRFWDADKFEQIYALSGHQAEVWGLAVSRAGRTLVSAGNDRSIRVWSETEEQVFLEEERETRLEELFEEGVVEKESAGVVGALPESGLPDPTTFQSASAVDKQSLATVRTGERLMEAIDFVEAELASLEGRTPDKPSSNPMLLGLTPFAFMTKVLSEARPNELEVALVVLPFTYAKRLLLILEDMLLQGDAIELYVRCVLFLLQTHHQRLIAADEMGPHFVTLRDRMRQRLRAQKDLVGYNMAAITFLKQEVDSRSNSDFYEARDALSQCMS</sequence>
<evidence type="ECO:0000313" key="11">
    <source>
        <dbReference type="Proteomes" id="UP000290189"/>
    </source>
</evidence>
<dbReference type="GO" id="GO:0030515">
    <property type="term" value="F:snoRNA binding"/>
    <property type="evidence" value="ECO:0007669"/>
    <property type="project" value="TreeGrafter"/>
</dbReference>
<dbReference type="InterPro" id="IPR001680">
    <property type="entry name" value="WD40_rpt"/>
</dbReference>
<evidence type="ECO:0000313" key="9">
    <source>
        <dbReference type="EMBL" id="SPQ93619.1"/>
    </source>
</evidence>
<dbReference type="PROSITE" id="PS50082">
    <property type="entry name" value="WD_REPEATS_2"/>
    <property type="match status" value="8"/>
</dbReference>
<accession>A0A0G4J3R8</accession>
<evidence type="ECO:0000256" key="5">
    <source>
        <dbReference type="ARBA" id="ARBA00038229"/>
    </source>
</evidence>
<dbReference type="InterPro" id="IPR007148">
    <property type="entry name" value="SSU_processome_Utp12"/>
</dbReference>
<dbReference type="SMART" id="SM00320">
    <property type="entry name" value="WD40"/>
    <property type="match status" value="13"/>
</dbReference>
<keyword evidence="2 6" id="KW-0853">WD repeat</keyword>
<comment type="similarity">
    <text evidence="5">Belongs to the WD repeat WDR3/UTP12 family.</text>
</comment>
<keyword evidence="9" id="KW-0496">Mitochondrion</keyword>